<evidence type="ECO:0000313" key="2">
    <source>
        <dbReference type="Proteomes" id="UP000198897"/>
    </source>
</evidence>
<dbReference type="AlphaFoldDB" id="A0A1I2KE62"/>
<organism evidence="1 2">
    <name type="scientific">Halobacillus alkaliphilus</name>
    <dbReference type="NCBI Taxonomy" id="396056"/>
    <lineage>
        <taxon>Bacteria</taxon>
        <taxon>Bacillati</taxon>
        <taxon>Bacillota</taxon>
        <taxon>Bacilli</taxon>
        <taxon>Bacillales</taxon>
        <taxon>Bacillaceae</taxon>
        <taxon>Halobacillus</taxon>
    </lineage>
</organism>
<keyword evidence="2" id="KW-1185">Reference proteome</keyword>
<protein>
    <submittedName>
        <fullName evidence="1">Uncharacterized protein</fullName>
    </submittedName>
</protein>
<sequence length="49" mass="5305">MGDIKLFSLHNDSKSAYPTINFMGTGTLSTIKEPKESVITLSTEGSLFP</sequence>
<accession>A0A1I2KE62</accession>
<dbReference type="Proteomes" id="UP000198897">
    <property type="component" value="Unassembled WGS sequence"/>
</dbReference>
<gene>
    <name evidence="1" type="ORF">SAMN05216353_10463</name>
</gene>
<name>A0A1I2KE62_9BACI</name>
<proteinExistence type="predicted"/>
<evidence type="ECO:0000313" key="1">
    <source>
        <dbReference type="EMBL" id="SFF64658.1"/>
    </source>
</evidence>
<reference evidence="2" key="1">
    <citation type="submission" date="2016-10" db="EMBL/GenBank/DDBJ databases">
        <authorList>
            <person name="Varghese N."/>
            <person name="Submissions S."/>
        </authorList>
    </citation>
    <scope>NUCLEOTIDE SEQUENCE [LARGE SCALE GENOMIC DNA]</scope>
    <source>
        <strain evidence="2">FP5</strain>
    </source>
</reference>
<dbReference type="EMBL" id="FOOG01000004">
    <property type="protein sequence ID" value="SFF64658.1"/>
    <property type="molecule type" value="Genomic_DNA"/>
</dbReference>